<evidence type="ECO:0000256" key="1">
    <source>
        <dbReference type="SAM" id="Phobius"/>
    </source>
</evidence>
<gene>
    <name evidence="2" type="ORF">MACH26_18420</name>
</gene>
<accession>A0AA48HH54</accession>
<feature type="transmembrane region" description="Helical" evidence="1">
    <location>
        <begin position="39"/>
        <end position="59"/>
    </location>
</feature>
<sequence length="73" mass="8180">MGFHLIYVPFIILFTACLPGLLTFRLTKKQGRPAFNCTTTVVLLGLFTVIGGWLLYLLLHLSKCKNNEPANQV</sequence>
<name>A0AA48HH54_9ALTE</name>
<organism evidence="2 3">
    <name type="scientific">Planctobacterium marinum</name>
    <dbReference type="NCBI Taxonomy" id="1631968"/>
    <lineage>
        <taxon>Bacteria</taxon>
        <taxon>Pseudomonadati</taxon>
        <taxon>Pseudomonadota</taxon>
        <taxon>Gammaproteobacteria</taxon>
        <taxon>Alteromonadales</taxon>
        <taxon>Alteromonadaceae</taxon>
        <taxon>Planctobacterium</taxon>
    </lineage>
</organism>
<dbReference type="EMBL" id="AP027272">
    <property type="protein sequence ID" value="BDX06321.1"/>
    <property type="molecule type" value="Genomic_DNA"/>
</dbReference>
<dbReference type="AlphaFoldDB" id="A0AA48HH54"/>
<protein>
    <submittedName>
        <fullName evidence="2">Uncharacterized protein</fullName>
    </submittedName>
</protein>
<evidence type="ECO:0000313" key="3">
    <source>
        <dbReference type="Proteomes" id="UP001333710"/>
    </source>
</evidence>
<dbReference type="Proteomes" id="UP001333710">
    <property type="component" value="Chromosome"/>
</dbReference>
<feature type="transmembrane region" description="Helical" evidence="1">
    <location>
        <begin position="6"/>
        <end position="27"/>
    </location>
</feature>
<proteinExistence type="predicted"/>
<keyword evidence="1" id="KW-0472">Membrane</keyword>
<evidence type="ECO:0000313" key="2">
    <source>
        <dbReference type="EMBL" id="BDX06321.1"/>
    </source>
</evidence>
<reference evidence="2" key="1">
    <citation type="submission" date="2023-01" db="EMBL/GenBank/DDBJ databases">
        <title>Complete genome sequence of Planctobacterium marinum strain Dej080120_11.</title>
        <authorList>
            <person name="Ueki S."/>
            <person name="Maruyama F."/>
        </authorList>
    </citation>
    <scope>NUCLEOTIDE SEQUENCE</scope>
    <source>
        <strain evidence="2">Dej080120_11</strain>
    </source>
</reference>
<keyword evidence="3" id="KW-1185">Reference proteome</keyword>
<dbReference type="KEGG" id="pmaw:MACH26_18420"/>
<keyword evidence="1" id="KW-1133">Transmembrane helix</keyword>
<keyword evidence="1" id="KW-0812">Transmembrane</keyword>